<dbReference type="InParanoid" id="A0A2H3D1U9"/>
<reference evidence="2" key="1">
    <citation type="journal article" date="2017" name="Nat. Ecol. Evol.">
        <title>Genome expansion and lineage-specific genetic innovations in the forest pathogenic fungi Armillaria.</title>
        <authorList>
            <person name="Sipos G."/>
            <person name="Prasanna A.N."/>
            <person name="Walter M.C."/>
            <person name="O'Connor E."/>
            <person name="Balint B."/>
            <person name="Krizsan K."/>
            <person name="Kiss B."/>
            <person name="Hess J."/>
            <person name="Varga T."/>
            <person name="Slot J."/>
            <person name="Riley R."/>
            <person name="Boka B."/>
            <person name="Rigling D."/>
            <person name="Barry K."/>
            <person name="Lee J."/>
            <person name="Mihaltcheva S."/>
            <person name="LaButti K."/>
            <person name="Lipzen A."/>
            <person name="Waldron R."/>
            <person name="Moloney N.M."/>
            <person name="Sperisen C."/>
            <person name="Kredics L."/>
            <person name="Vagvoelgyi C."/>
            <person name="Patrignani A."/>
            <person name="Fitzpatrick D."/>
            <person name="Nagy I."/>
            <person name="Doyle S."/>
            <person name="Anderson J.B."/>
            <person name="Grigoriev I.V."/>
            <person name="Gueldener U."/>
            <person name="Muensterkoetter M."/>
            <person name="Nagy L.G."/>
        </authorList>
    </citation>
    <scope>NUCLEOTIDE SEQUENCE [LARGE SCALE GENOMIC DNA]</scope>
    <source>
        <strain evidence="2">Ar21-2</strain>
    </source>
</reference>
<organism evidence="1 2">
    <name type="scientific">Armillaria gallica</name>
    <name type="common">Bulbous honey fungus</name>
    <name type="synonym">Armillaria bulbosa</name>
    <dbReference type="NCBI Taxonomy" id="47427"/>
    <lineage>
        <taxon>Eukaryota</taxon>
        <taxon>Fungi</taxon>
        <taxon>Dikarya</taxon>
        <taxon>Basidiomycota</taxon>
        <taxon>Agaricomycotina</taxon>
        <taxon>Agaricomycetes</taxon>
        <taxon>Agaricomycetidae</taxon>
        <taxon>Agaricales</taxon>
        <taxon>Marasmiineae</taxon>
        <taxon>Physalacriaceae</taxon>
        <taxon>Armillaria</taxon>
    </lineage>
</organism>
<keyword evidence="2" id="KW-1185">Reference proteome</keyword>
<name>A0A2H3D1U9_ARMGA</name>
<gene>
    <name evidence="1" type="ORF">ARMGADRAFT_1067306</name>
</gene>
<evidence type="ECO:0000313" key="1">
    <source>
        <dbReference type="EMBL" id="PBK84758.1"/>
    </source>
</evidence>
<dbReference type="AlphaFoldDB" id="A0A2H3D1U9"/>
<dbReference type="EMBL" id="KZ293696">
    <property type="protein sequence ID" value="PBK84758.1"/>
    <property type="molecule type" value="Genomic_DNA"/>
</dbReference>
<protein>
    <submittedName>
        <fullName evidence="1">Uncharacterized protein</fullName>
    </submittedName>
</protein>
<proteinExistence type="predicted"/>
<accession>A0A2H3D1U9</accession>
<dbReference type="Proteomes" id="UP000217790">
    <property type="component" value="Unassembled WGS sequence"/>
</dbReference>
<sequence>MGCSYGSALGSELGMEMEPNVEVMEEAQSDFGTAMWPTLRMTQGLRLLTLFYVSWIILNGLRVSMGGSLGDITEKWQKNLQHKILISTQMLEVDTATNSLSGISINLVSKDH</sequence>
<evidence type="ECO:0000313" key="2">
    <source>
        <dbReference type="Proteomes" id="UP000217790"/>
    </source>
</evidence>